<evidence type="ECO:0000313" key="5">
    <source>
        <dbReference type="Proteomes" id="UP000054477"/>
    </source>
</evidence>
<dbReference type="STRING" id="1095629.A0A0C9WWZ5"/>
<reference evidence="5" key="2">
    <citation type="submission" date="2015-01" db="EMBL/GenBank/DDBJ databases">
        <title>Evolutionary Origins and Diversification of the Mycorrhizal Mutualists.</title>
        <authorList>
            <consortium name="DOE Joint Genome Institute"/>
            <consortium name="Mycorrhizal Genomics Consortium"/>
            <person name="Kohler A."/>
            <person name="Kuo A."/>
            <person name="Nagy L.G."/>
            <person name="Floudas D."/>
            <person name="Copeland A."/>
            <person name="Barry K.W."/>
            <person name="Cichocki N."/>
            <person name="Veneault-Fourrey C."/>
            <person name="LaButti K."/>
            <person name="Lindquist E.A."/>
            <person name="Lipzen A."/>
            <person name="Lundell T."/>
            <person name="Morin E."/>
            <person name="Murat C."/>
            <person name="Riley R."/>
            <person name="Ohm R."/>
            <person name="Sun H."/>
            <person name="Tunlid A."/>
            <person name="Henrissat B."/>
            <person name="Grigoriev I.V."/>
            <person name="Hibbett D.S."/>
            <person name="Martin F."/>
        </authorList>
    </citation>
    <scope>NUCLEOTIDE SEQUENCE [LARGE SCALE GENOMIC DNA]</scope>
    <source>
        <strain evidence="5">LaAM-08-1</strain>
    </source>
</reference>
<dbReference type="GO" id="GO:0005737">
    <property type="term" value="C:cytoplasm"/>
    <property type="evidence" value="ECO:0007669"/>
    <property type="project" value="TreeGrafter"/>
</dbReference>
<dbReference type="GO" id="GO:0007165">
    <property type="term" value="P:signal transduction"/>
    <property type="evidence" value="ECO:0007669"/>
    <property type="project" value="TreeGrafter"/>
</dbReference>
<dbReference type="Proteomes" id="UP000054477">
    <property type="component" value="Unassembled WGS sequence"/>
</dbReference>
<dbReference type="GO" id="GO:0031588">
    <property type="term" value="C:nucleotide-activated protein kinase complex"/>
    <property type="evidence" value="ECO:0007669"/>
    <property type="project" value="TreeGrafter"/>
</dbReference>
<feature type="compositionally biased region" description="Polar residues" evidence="2">
    <location>
        <begin position="231"/>
        <end position="246"/>
    </location>
</feature>
<feature type="compositionally biased region" description="Low complexity" evidence="2">
    <location>
        <begin position="294"/>
        <end position="317"/>
    </location>
</feature>
<dbReference type="Gene3D" id="6.20.250.60">
    <property type="match status" value="1"/>
</dbReference>
<sequence length="874" mass="94032">MAATSFLTPVSKRYNRLNQPPMTKPLVPVSPQTGHRHWSNPPPNSNYTPGPFTAQPPCPTLKYYSNHSLIPPWDTGRRNTSFALSRGPMRPPENLRQTFYMKKKRRRHWHEKKKHATLRCGEEVQRAFDFETFMNRRREIGILLRSTDSCWIDAAIMPHDVRNAPAFVLMGNTASNGNNGHRTVAGSSSDQRPRSPKIHSRNHSNSPSPGLPHRSMRTKKRSLELPDLASLSLSPTPNQRGRQTKTPSIPIPIHPGPPNNFAAPDRPRLLRSTSDLVHPPSTHQPFPPPPRNNPPLFRGAPTARQQPPISARQQQAQQRIQELYNQSQHVPPPAILPPLSPAGEDPTSPGFVKETVKSSIPIALGVVEGAVVVAGDQGLLSPAMRDDPVLVSTKITWRGGGKTVVLARAGDDDWKGRTIMERESPTSLTFRTTVNLLPGTHHIRFLVDDQWRVADDLPTAVDDQGSLANYVALPLAYSSPPAPQPPTIVAPIPTSISINKGKPPIPGQSFWSAASQDDEDDDTDRRRHRSRAVPTPAPNVNPAINNAQWTSVLPPELIEAAKEEEVYLAANSDTSRTHVHGFVPAPNIPPAPGLPRHLDKLILNARVSPAVSAAGSVRSGTPGSGGAGTPVGSGQGRGGRRERREREREGDRRERERVKREGGGGGGRRGAGMPPAPPPSEAGGEEEYGEEAAAAAVVPLEPVIVEEAPEQKLTTLQDAVGPDSTVSTDEGILTPSGSGEAAVILPSASGSGSGSLNASPGPSQTTTALPAPPTTTTTPAPPPPTTKPSLPHPPSGSRAITIDTANMPGMTDDGSVLPVPSHVVLHHLSTSAIRNGVLAVGNTIRYRKKIGWVDDDERVGGLFFALFEGLFFKR</sequence>
<comment type="similarity">
    <text evidence="1">Belongs to the 5'-AMP-activated protein kinase beta subunit family.</text>
</comment>
<dbReference type="InterPro" id="IPR032640">
    <property type="entry name" value="AMPK1_CBM"/>
</dbReference>
<feature type="region of interest" description="Disordered" evidence="2">
    <location>
        <begin position="714"/>
        <end position="798"/>
    </location>
</feature>
<dbReference type="HOGENOM" id="CLU_016059_0_0_1"/>
<feature type="region of interest" description="Disordered" evidence="2">
    <location>
        <begin position="613"/>
        <end position="693"/>
    </location>
</feature>
<reference evidence="4 5" key="1">
    <citation type="submission" date="2014-04" db="EMBL/GenBank/DDBJ databases">
        <authorList>
            <consortium name="DOE Joint Genome Institute"/>
            <person name="Kuo A."/>
            <person name="Kohler A."/>
            <person name="Nagy L.G."/>
            <person name="Floudas D."/>
            <person name="Copeland A."/>
            <person name="Barry K.W."/>
            <person name="Cichocki N."/>
            <person name="Veneault-Fourrey C."/>
            <person name="LaButti K."/>
            <person name="Lindquist E.A."/>
            <person name="Lipzen A."/>
            <person name="Lundell T."/>
            <person name="Morin E."/>
            <person name="Murat C."/>
            <person name="Sun H."/>
            <person name="Tunlid A."/>
            <person name="Henrissat B."/>
            <person name="Grigoriev I.V."/>
            <person name="Hibbett D.S."/>
            <person name="Martin F."/>
            <person name="Nordberg H.P."/>
            <person name="Cantor M.N."/>
            <person name="Hua S.X."/>
        </authorList>
    </citation>
    <scope>NUCLEOTIDE SEQUENCE [LARGE SCALE GENOMIC DNA]</scope>
    <source>
        <strain evidence="4 5">LaAM-08-1</strain>
    </source>
</reference>
<feature type="compositionally biased region" description="Low complexity" evidence="2">
    <location>
        <begin position="532"/>
        <end position="544"/>
    </location>
</feature>
<feature type="compositionally biased region" description="Gly residues" evidence="2">
    <location>
        <begin position="622"/>
        <end position="637"/>
    </location>
</feature>
<evidence type="ECO:0000259" key="3">
    <source>
        <dbReference type="SMART" id="SM01010"/>
    </source>
</evidence>
<dbReference type="PANTHER" id="PTHR10343">
    <property type="entry name" value="5'-AMP-ACTIVATED PROTEIN KINASE , BETA SUBUNIT"/>
    <property type="match status" value="1"/>
</dbReference>
<feature type="region of interest" description="Disordered" evidence="2">
    <location>
        <begin position="14"/>
        <end position="49"/>
    </location>
</feature>
<dbReference type="Gene3D" id="2.60.40.10">
    <property type="entry name" value="Immunoglobulins"/>
    <property type="match status" value="1"/>
</dbReference>
<feature type="domain" description="Association with the SNF1 complex (ASC)" evidence="3">
    <location>
        <begin position="534"/>
        <end position="850"/>
    </location>
</feature>
<accession>A0A0C9WWZ5</accession>
<dbReference type="GO" id="GO:0019901">
    <property type="term" value="F:protein kinase binding"/>
    <property type="evidence" value="ECO:0007669"/>
    <property type="project" value="TreeGrafter"/>
</dbReference>
<feature type="compositionally biased region" description="Basic and acidic residues" evidence="2">
    <location>
        <begin position="642"/>
        <end position="662"/>
    </location>
</feature>
<gene>
    <name evidence="4" type="ORF">K443DRAFT_125630</name>
</gene>
<feature type="compositionally biased region" description="Pro residues" evidence="2">
    <location>
        <begin position="779"/>
        <end position="794"/>
    </location>
</feature>
<dbReference type="InterPro" id="IPR014756">
    <property type="entry name" value="Ig_E-set"/>
</dbReference>
<evidence type="ECO:0000256" key="1">
    <source>
        <dbReference type="ARBA" id="ARBA00010926"/>
    </source>
</evidence>
<feature type="compositionally biased region" description="Low complexity" evidence="2">
    <location>
        <begin position="745"/>
        <end position="778"/>
    </location>
</feature>
<feature type="region of interest" description="Disordered" evidence="2">
    <location>
        <begin position="499"/>
        <end position="544"/>
    </location>
</feature>
<evidence type="ECO:0000313" key="4">
    <source>
        <dbReference type="EMBL" id="KIJ93348.1"/>
    </source>
</evidence>
<dbReference type="SUPFAM" id="SSF81296">
    <property type="entry name" value="E set domains"/>
    <property type="match status" value="1"/>
</dbReference>
<evidence type="ECO:0000256" key="2">
    <source>
        <dbReference type="SAM" id="MobiDB-lite"/>
    </source>
</evidence>
<dbReference type="CDD" id="cd02859">
    <property type="entry name" value="E_set_AMPKbeta_like_N"/>
    <property type="match status" value="1"/>
</dbReference>
<feature type="compositionally biased region" description="Polar residues" evidence="2">
    <location>
        <begin position="173"/>
        <end position="190"/>
    </location>
</feature>
<dbReference type="InterPro" id="IPR050827">
    <property type="entry name" value="CRP1_MDG1_kinase"/>
</dbReference>
<dbReference type="GO" id="GO:0005634">
    <property type="term" value="C:nucleus"/>
    <property type="evidence" value="ECO:0007669"/>
    <property type="project" value="TreeGrafter"/>
</dbReference>
<dbReference type="PANTHER" id="PTHR10343:SF84">
    <property type="entry name" value="5'-AMP-ACTIVATED PROTEIN KINASE SUBUNIT BETA-1"/>
    <property type="match status" value="1"/>
</dbReference>
<dbReference type="Pfam" id="PF04739">
    <property type="entry name" value="AMPKBI"/>
    <property type="match status" value="1"/>
</dbReference>
<proteinExistence type="inferred from homology"/>
<feature type="compositionally biased region" description="Pro residues" evidence="2">
    <location>
        <begin position="249"/>
        <end position="258"/>
    </location>
</feature>
<keyword evidence="5" id="KW-1185">Reference proteome</keyword>
<organism evidence="4 5">
    <name type="scientific">Laccaria amethystina LaAM-08-1</name>
    <dbReference type="NCBI Taxonomy" id="1095629"/>
    <lineage>
        <taxon>Eukaryota</taxon>
        <taxon>Fungi</taxon>
        <taxon>Dikarya</taxon>
        <taxon>Basidiomycota</taxon>
        <taxon>Agaricomycotina</taxon>
        <taxon>Agaricomycetes</taxon>
        <taxon>Agaricomycetidae</taxon>
        <taxon>Agaricales</taxon>
        <taxon>Agaricineae</taxon>
        <taxon>Hydnangiaceae</taxon>
        <taxon>Laccaria</taxon>
    </lineage>
</organism>
<feature type="region of interest" description="Disordered" evidence="2">
    <location>
        <begin position="173"/>
        <end position="317"/>
    </location>
</feature>
<dbReference type="Pfam" id="PF16561">
    <property type="entry name" value="AMPK1_CBM"/>
    <property type="match status" value="1"/>
</dbReference>
<dbReference type="EMBL" id="KN838849">
    <property type="protein sequence ID" value="KIJ93348.1"/>
    <property type="molecule type" value="Genomic_DNA"/>
</dbReference>
<dbReference type="InterPro" id="IPR037256">
    <property type="entry name" value="ASC_dom_sf"/>
</dbReference>
<dbReference type="InterPro" id="IPR013783">
    <property type="entry name" value="Ig-like_fold"/>
</dbReference>
<dbReference type="AlphaFoldDB" id="A0A0C9WWZ5"/>
<dbReference type="SUPFAM" id="SSF160219">
    <property type="entry name" value="AMPKBI-like"/>
    <property type="match status" value="1"/>
</dbReference>
<dbReference type="SMART" id="SM01010">
    <property type="entry name" value="AMPKBI"/>
    <property type="match status" value="1"/>
</dbReference>
<name>A0A0C9WWZ5_9AGAR</name>
<dbReference type="InterPro" id="IPR006828">
    <property type="entry name" value="ASC_dom"/>
</dbReference>
<dbReference type="OrthoDB" id="531008at2759"/>
<protein>
    <submittedName>
        <fullName evidence="4">Carbohydrate-binding module family 48 protein</fullName>
    </submittedName>
</protein>